<keyword evidence="5" id="KW-0812">Transmembrane</keyword>
<proteinExistence type="predicted"/>
<dbReference type="SUPFAM" id="SSF144232">
    <property type="entry name" value="HIT/MYND zinc finger-like"/>
    <property type="match status" value="1"/>
</dbReference>
<evidence type="ECO:0000313" key="7">
    <source>
        <dbReference type="EMBL" id="KAK1747281.1"/>
    </source>
</evidence>
<dbReference type="PROSITE" id="PS50865">
    <property type="entry name" value="ZF_MYND_2"/>
    <property type="match status" value="1"/>
</dbReference>
<organism evidence="7 8">
    <name type="scientific">Skeletonema marinoi</name>
    <dbReference type="NCBI Taxonomy" id="267567"/>
    <lineage>
        <taxon>Eukaryota</taxon>
        <taxon>Sar</taxon>
        <taxon>Stramenopiles</taxon>
        <taxon>Ochrophyta</taxon>
        <taxon>Bacillariophyta</taxon>
        <taxon>Coscinodiscophyceae</taxon>
        <taxon>Thalassiosirophycidae</taxon>
        <taxon>Thalassiosirales</taxon>
        <taxon>Skeletonemataceae</taxon>
        <taxon>Skeletonema</taxon>
        <taxon>Skeletonema marinoi-dohrnii complex</taxon>
    </lineage>
</organism>
<evidence type="ECO:0000313" key="8">
    <source>
        <dbReference type="Proteomes" id="UP001224775"/>
    </source>
</evidence>
<keyword evidence="1" id="KW-0479">Metal-binding</keyword>
<gene>
    <name evidence="7" type="ORF">QTG54_002625</name>
</gene>
<comment type="caution">
    <text evidence="7">The sequence shown here is derived from an EMBL/GenBank/DDBJ whole genome shotgun (WGS) entry which is preliminary data.</text>
</comment>
<name>A0AAD9DGU9_9STRA</name>
<keyword evidence="2 4" id="KW-0863">Zinc-finger</keyword>
<evidence type="ECO:0000259" key="6">
    <source>
        <dbReference type="PROSITE" id="PS50865"/>
    </source>
</evidence>
<feature type="transmembrane region" description="Helical" evidence="5">
    <location>
        <begin position="66"/>
        <end position="85"/>
    </location>
</feature>
<feature type="domain" description="MYND-type" evidence="6">
    <location>
        <begin position="1"/>
        <end position="29"/>
    </location>
</feature>
<feature type="transmembrane region" description="Helical" evidence="5">
    <location>
        <begin position="35"/>
        <end position="54"/>
    </location>
</feature>
<dbReference type="EMBL" id="JATAAI010000003">
    <property type="protein sequence ID" value="KAK1747281.1"/>
    <property type="molecule type" value="Genomic_DNA"/>
</dbReference>
<evidence type="ECO:0000256" key="1">
    <source>
        <dbReference type="ARBA" id="ARBA00022723"/>
    </source>
</evidence>
<dbReference type="Proteomes" id="UP001224775">
    <property type="component" value="Unassembled WGS sequence"/>
</dbReference>
<dbReference type="InterPro" id="IPR002893">
    <property type="entry name" value="Znf_MYND"/>
</dbReference>
<keyword evidence="5" id="KW-1133">Transmembrane helix</keyword>
<evidence type="ECO:0000256" key="5">
    <source>
        <dbReference type="SAM" id="Phobius"/>
    </source>
</evidence>
<dbReference type="GO" id="GO:0008270">
    <property type="term" value="F:zinc ion binding"/>
    <property type="evidence" value="ECO:0007669"/>
    <property type="project" value="UniProtKB-KW"/>
</dbReference>
<protein>
    <recommendedName>
        <fullName evidence="6">MYND-type domain-containing protein</fullName>
    </recommendedName>
</protein>
<accession>A0AAD9DGU9</accession>
<evidence type="ECO:0000256" key="4">
    <source>
        <dbReference type="PROSITE-ProRule" id="PRU00134"/>
    </source>
</evidence>
<sequence>MEVCRCLRSYYCSRQCQNVSWHIVHKHVCYKPVRFWSSVVVYTLGILMLVPGIIKNFPIYDTSATLLPINFIAMGNIAGGAASTLKRSAGIDIRGRILEISVIICTLFLTAVTTG</sequence>
<reference evidence="7" key="1">
    <citation type="submission" date="2023-06" db="EMBL/GenBank/DDBJ databases">
        <title>Survivors Of The Sea: Transcriptome response of Skeletonema marinoi to long-term dormancy.</title>
        <authorList>
            <person name="Pinder M.I.M."/>
            <person name="Kourtchenko O."/>
            <person name="Robertson E.K."/>
            <person name="Larsson T."/>
            <person name="Maumus F."/>
            <person name="Osuna-Cruz C.M."/>
            <person name="Vancaester E."/>
            <person name="Stenow R."/>
            <person name="Vandepoele K."/>
            <person name="Ploug H."/>
            <person name="Bruchert V."/>
            <person name="Godhe A."/>
            <person name="Topel M."/>
        </authorList>
    </citation>
    <scope>NUCLEOTIDE SEQUENCE</scope>
    <source>
        <strain evidence="7">R05AC</strain>
    </source>
</reference>
<feature type="transmembrane region" description="Helical" evidence="5">
    <location>
        <begin position="97"/>
        <end position="114"/>
    </location>
</feature>
<dbReference type="AlphaFoldDB" id="A0AAD9DGU9"/>
<keyword evidence="5" id="KW-0472">Membrane</keyword>
<keyword evidence="8" id="KW-1185">Reference proteome</keyword>
<keyword evidence="3" id="KW-0862">Zinc</keyword>
<evidence type="ECO:0000256" key="3">
    <source>
        <dbReference type="ARBA" id="ARBA00022833"/>
    </source>
</evidence>
<evidence type="ECO:0000256" key="2">
    <source>
        <dbReference type="ARBA" id="ARBA00022771"/>
    </source>
</evidence>